<evidence type="ECO:0000256" key="6">
    <source>
        <dbReference type="ARBA" id="ARBA00022840"/>
    </source>
</evidence>
<keyword evidence="4 7" id="KW-0547">Nucleotide-binding</keyword>
<dbReference type="EC" id="2.7.11.1" evidence="1"/>
<dbReference type="SMART" id="SM00220">
    <property type="entry name" value="S_TKc"/>
    <property type="match status" value="1"/>
</dbReference>
<reference evidence="10 11" key="1">
    <citation type="submission" date="2023-05" db="EMBL/GenBank/DDBJ databases">
        <title>Sequencing and Assembly of Streptomyces sp. NP73.</title>
        <authorList>
            <person name="Konwar A.N."/>
            <person name="Saikia K."/>
            <person name="Thakur D."/>
        </authorList>
    </citation>
    <scope>NUCLEOTIDE SEQUENCE [LARGE SCALE GENOMIC DNA]</scope>
    <source>
        <strain evidence="10 11">NP73</strain>
    </source>
</reference>
<dbReference type="Gene3D" id="1.10.510.10">
    <property type="entry name" value="Transferase(Phosphotransferase) domain 1"/>
    <property type="match status" value="1"/>
</dbReference>
<dbReference type="SUPFAM" id="SSF56112">
    <property type="entry name" value="Protein kinase-like (PK-like)"/>
    <property type="match status" value="1"/>
</dbReference>
<keyword evidence="3" id="KW-0808">Transferase</keyword>
<evidence type="ECO:0000256" key="5">
    <source>
        <dbReference type="ARBA" id="ARBA00022777"/>
    </source>
</evidence>
<proteinExistence type="predicted"/>
<name>A0ABT7GYH0_9ACTN</name>
<evidence type="ECO:0000313" key="10">
    <source>
        <dbReference type="EMBL" id="MDK9497929.1"/>
    </source>
</evidence>
<evidence type="ECO:0000256" key="2">
    <source>
        <dbReference type="ARBA" id="ARBA00022527"/>
    </source>
</evidence>
<feature type="domain" description="Protein kinase" evidence="9">
    <location>
        <begin position="15"/>
        <end position="274"/>
    </location>
</feature>
<evidence type="ECO:0000256" key="8">
    <source>
        <dbReference type="SAM" id="MobiDB-lite"/>
    </source>
</evidence>
<dbReference type="Gene3D" id="3.30.200.20">
    <property type="entry name" value="Phosphorylase Kinase, domain 1"/>
    <property type="match status" value="1"/>
</dbReference>
<feature type="compositionally biased region" description="Low complexity" evidence="8">
    <location>
        <begin position="306"/>
        <end position="342"/>
    </location>
</feature>
<evidence type="ECO:0000259" key="9">
    <source>
        <dbReference type="PROSITE" id="PS50011"/>
    </source>
</evidence>
<dbReference type="PROSITE" id="PS50011">
    <property type="entry name" value="PROTEIN_KINASE_DOM"/>
    <property type="match status" value="1"/>
</dbReference>
<evidence type="ECO:0000256" key="3">
    <source>
        <dbReference type="ARBA" id="ARBA00022679"/>
    </source>
</evidence>
<dbReference type="PROSITE" id="PS00108">
    <property type="entry name" value="PROTEIN_KINASE_ST"/>
    <property type="match status" value="1"/>
</dbReference>
<keyword evidence="6 7" id="KW-0067">ATP-binding</keyword>
<keyword evidence="5 10" id="KW-0418">Kinase</keyword>
<dbReference type="CDD" id="cd14014">
    <property type="entry name" value="STKc_PknB_like"/>
    <property type="match status" value="1"/>
</dbReference>
<protein>
    <recommendedName>
        <fullName evidence="1">non-specific serine/threonine protein kinase</fullName>
        <ecNumber evidence="1">2.7.11.1</ecNumber>
    </recommendedName>
</protein>
<dbReference type="Pfam" id="PF00069">
    <property type="entry name" value="Pkinase"/>
    <property type="match status" value="1"/>
</dbReference>
<sequence>MADEAQQGQLVNDRYRLVRALGSGGMGRVWKAHDVQLDTHVAVKELLLPSGFSAPDRADLLERALREARSAARLRAHPNVVTVHDVTLVGGVPWIVMELVSGSTLQERLRVEHRLPVEEVAEVASALLRALGAAHAEGIVHRDVKPANVMLTEDGRILLADFGIALNEADDGLTGTGVVIGSMPYLSPERARGEKGGAPSDLFSLGTTLYEAVEGVSPFKRETKVGSQYAVAHASVPPPRHAGRLEPLIKGLMERDPDARLTVAGALELLAPAKPAPPPPVSPPPAFSPPAFPPPAPEPPEPEPRPASAPGIRAAAAAPSESRPSTTRPAPARAASAGARIRAGGRTRRVPAPPTRRPLRGLALFAAGAVLIAGGSYAAYQWTRTQYFVGVNDGHVAVFRGINQELGGTPLWEVETDHPEIELRYLPVYQRKQVEATITADGPDDARARAAQLALQASACAKNAGENGEDSVLTEEERLLTDRCGN</sequence>
<feature type="compositionally biased region" description="Pro residues" evidence="8">
    <location>
        <begin position="274"/>
        <end position="299"/>
    </location>
</feature>
<dbReference type="InterPro" id="IPR017441">
    <property type="entry name" value="Protein_kinase_ATP_BS"/>
</dbReference>
<feature type="binding site" evidence="7">
    <location>
        <position position="44"/>
    </location>
    <ligand>
        <name>ATP</name>
        <dbReference type="ChEBI" id="CHEBI:30616"/>
    </ligand>
</feature>
<comment type="caution">
    <text evidence="10">The sequence shown here is derived from an EMBL/GenBank/DDBJ whole genome shotgun (WGS) entry which is preliminary data.</text>
</comment>
<gene>
    <name evidence="10" type="ORF">QEZ40_002874</name>
</gene>
<dbReference type="PROSITE" id="PS00107">
    <property type="entry name" value="PROTEIN_KINASE_ATP"/>
    <property type="match status" value="1"/>
</dbReference>
<dbReference type="InterPro" id="IPR011009">
    <property type="entry name" value="Kinase-like_dom_sf"/>
</dbReference>
<dbReference type="PANTHER" id="PTHR43289">
    <property type="entry name" value="MITOGEN-ACTIVATED PROTEIN KINASE KINASE KINASE 20-RELATED"/>
    <property type="match status" value="1"/>
</dbReference>
<organism evidence="10 11">
    <name type="scientific">Streptomyces katrae</name>
    <dbReference type="NCBI Taxonomy" id="68223"/>
    <lineage>
        <taxon>Bacteria</taxon>
        <taxon>Bacillati</taxon>
        <taxon>Actinomycetota</taxon>
        <taxon>Actinomycetes</taxon>
        <taxon>Kitasatosporales</taxon>
        <taxon>Streptomycetaceae</taxon>
        <taxon>Streptomyces</taxon>
    </lineage>
</organism>
<evidence type="ECO:0000313" key="11">
    <source>
        <dbReference type="Proteomes" id="UP001223390"/>
    </source>
</evidence>
<evidence type="ECO:0000256" key="4">
    <source>
        <dbReference type="ARBA" id="ARBA00022741"/>
    </source>
</evidence>
<accession>A0ABT7GYH0</accession>
<dbReference type="InterPro" id="IPR008271">
    <property type="entry name" value="Ser/Thr_kinase_AS"/>
</dbReference>
<keyword evidence="11" id="KW-1185">Reference proteome</keyword>
<evidence type="ECO:0000256" key="1">
    <source>
        <dbReference type="ARBA" id="ARBA00012513"/>
    </source>
</evidence>
<dbReference type="RefSeq" id="WP_285343582.1">
    <property type="nucleotide sequence ID" value="NZ_JASITI010000024.1"/>
</dbReference>
<dbReference type="Proteomes" id="UP001223390">
    <property type="component" value="Unassembled WGS sequence"/>
</dbReference>
<keyword evidence="2" id="KW-0723">Serine/threonine-protein kinase</keyword>
<dbReference type="PANTHER" id="PTHR43289:SF6">
    <property type="entry name" value="SERINE_THREONINE-PROTEIN KINASE NEKL-3"/>
    <property type="match status" value="1"/>
</dbReference>
<evidence type="ECO:0000256" key="7">
    <source>
        <dbReference type="PROSITE-ProRule" id="PRU10141"/>
    </source>
</evidence>
<dbReference type="InterPro" id="IPR000719">
    <property type="entry name" value="Prot_kinase_dom"/>
</dbReference>
<dbReference type="GO" id="GO:0016301">
    <property type="term" value="F:kinase activity"/>
    <property type="evidence" value="ECO:0007669"/>
    <property type="project" value="UniProtKB-KW"/>
</dbReference>
<feature type="region of interest" description="Disordered" evidence="8">
    <location>
        <begin position="274"/>
        <end position="356"/>
    </location>
</feature>
<dbReference type="EMBL" id="JASITI010000024">
    <property type="protein sequence ID" value="MDK9497929.1"/>
    <property type="molecule type" value="Genomic_DNA"/>
</dbReference>